<dbReference type="InterPro" id="IPR053134">
    <property type="entry name" value="RNA-dir_DNA_polymerase"/>
</dbReference>
<dbReference type="Pfam" id="PF17919">
    <property type="entry name" value="RT_RNaseH_2"/>
    <property type="match status" value="1"/>
</dbReference>
<keyword evidence="3" id="KW-0548">Nucleotidyltransferase</keyword>
<name>A0A438H0R4_VITVI</name>
<dbReference type="Pfam" id="PF08284">
    <property type="entry name" value="RVP_2"/>
    <property type="match status" value="1"/>
</dbReference>
<dbReference type="AlphaFoldDB" id="A0A438H0R4"/>
<keyword evidence="5" id="KW-0255">Endonuclease</keyword>
<dbReference type="SUPFAM" id="SSF56672">
    <property type="entry name" value="DNA/RNA polymerases"/>
    <property type="match status" value="1"/>
</dbReference>
<sequence>MQGVRNITLAGRALKVDLRILEMTRYDVILGMDWLTVYRMLIDCHHRRIIFCLLSGFEVCFVGGKCVRESPEGHYKIPVVRKFQDVFPDELPGLPPHREFDFSIEVYPGTTSPWEAPVLFIKKKDETLRLCIDYRKLNRVMVKNKYPLPRIDDLFDQLKGAKYFSKINLRTVYHQLRVREEDVPKTAFRTRYGHYEFLVMPFRLTNAPAAFMDLMNRIFRAYLDKFVIVFVDDILNSRSLEEHKQHLVTTLRTLRRHQLYGKLDKSEFWLTEVNFLSHVVFEAGIAVDHSKVEVVQEWQRPTNVFEFEWKEECENAFQELKRKLTTAPMLTAPISGELFTVYCDAYTVGLGCVLMQQDKVVAYASRQLKQHEWNYPAHDLELVAVVFALKTWRHYLYGEKFEARRWIETLEDYDLALHYHLGKVNVVADALSRKSYGQLSSLGLREFEMYAIIKDFELCLGWERQGPCLYSISSKPMVIQRIVEAYRDEFLENVKAQLVEGEVDENWSMHVDGSVRFKGILCVPRHVELRNELLVYAYRAKYTIHPKSTKMYQDLKKQF</sequence>
<dbReference type="FunFam" id="3.10.20.370:FF:000001">
    <property type="entry name" value="Retrovirus-related Pol polyprotein from transposon 17.6-like protein"/>
    <property type="match status" value="1"/>
</dbReference>
<proteinExistence type="predicted"/>
<dbReference type="EMBL" id="QGNW01000300">
    <property type="protein sequence ID" value="RVW78174.1"/>
    <property type="molecule type" value="Genomic_DNA"/>
</dbReference>
<dbReference type="Gene3D" id="3.30.70.270">
    <property type="match status" value="2"/>
</dbReference>
<evidence type="ECO:0000256" key="3">
    <source>
        <dbReference type="ARBA" id="ARBA00022695"/>
    </source>
</evidence>
<evidence type="ECO:0000259" key="8">
    <source>
        <dbReference type="PROSITE" id="PS50878"/>
    </source>
</evidence>
<dbReference type="CDD" id="cd09274">
    <property type="entry name" value="RNase_HI_RT_Ty3"/>
    <property type="match status" value="1"/>
</dbReference>
<keyword evidence="4" id="KW-0540">Nuclease</keyword>
<dbReference type="Proteomes" id="UP000288805">
    <property type="component" value="Unassembled WGS sequence"/>
</dbReference>
<dbReference type="GO" id="GO:0003964">
    <property type="term" value="F:RNA-directed DNA polymerase activity"/>
    <property type="evidence" value="ECO:0007669"/>
    <property type="project" value="UniProtKB-KW"/>
</dbReference>
<protein>
    <submittedName>
        <fullName evidence="9">Retrovirus-related Pol polyprotein from transposon 17.6</fullName>
    </submittedName>
</protein>
<dbReference type="Gene3D" id="3.10.10.10">
    <property type="entry name" value="HIV Type 1 Reverse Transcriptase, subunit A, domain 1"/>
    <property type="match status" value="1"/>
</dbReference>
<dbReference type="InterPro" id="IPR021109">
    <property type="entry name" value="Peptidase_aspartic_dom_sf"/>
</dbReference>
<evidence type="ECO:0000256" key="5">
    <source>
        <dbReference type="ARBA" id="ARBA00022759"/>
    </source>
</evidence>
<comment type="caution">
    <text evidence="9">The sequence shown here is derived from an EMBL/GenBank/DDBJ whole genome shotgun (WGS) entry which is preliminary data.</text>
</comment>
<accession>A0A438H0R4</accession>
<evidence type="ECO:0000256" key="6">
    <source>
        <dbReference type="ARBA" id="ARBA00022801"/>
    </source>
</evidence>
<dbReference type="PANTHER" id="PTHR24559">
    <property type="entry name" value="TRANSPOSON TY3-I GAG-POL POLYPROTEIN"/>
    <property type="match status" value="1"/>
</dbReference>
<dbReference type="GO" id="GO:0008233">
    <property type="term" value="F:peptidase activity"/>
    <property type="evidence" value="ECO:0007669"/>
    <property type="project" value="UniProtKB-KW"/>
</dbReference>
<evidence type="ECO:0000313" key="10">
    <source>
        <dbReference type="Proteomes" id="UP000288805"/>
    </source>
</evidence>
<dbReference type="Gene3D" id="3.10.20.370">
    <property type="match status" value="1"/>
</dbReference>
<organism evidence="9 10">
    <name type="scientific">Vitis vinifera</name>
    <name type="common">Grape</name>
    <dbReference type="NCBI Taxonomy" id="29760"/>
    <lineage>
        <taxon>Eukaryota</taxon>
        <taxon>Viridiplantae</taxon>
        <taxon>Streptophyta</taxon>
        <taxon>Embryophyta</taxon>
        <taxon>Tracheophyta</taxon>
        <taxon>Spermatophyta</taxon>
        <taxon>Magnoliopsida</taxon>
        <taxon>eudicotyledons</taxon>
        <taxon>Gunneridae</taxon>
        <taxon>Pentapetalae</taxon>
        <taxon>rosids</taxon>
        <taxon>Vitales</taxon>
        <taxon>Vitaceae</taxon>
        <taxon>Viteae</taxon>
        <taxon>Vitis</taxon>
    </lineage>
</organism>
<evidence type="ECO:0000256" key="2">
    <source>
        <dbReference type="ARBA" id="ARBA00022679"/>
    </source>
</evidence>
<dbReference type="InterPro" id="IPR041577">
    <property type="entry name" value="RT_RNaseH_2"/>
</dbReference>
<dbReference type="InterPro" id="IPR043502">
    <property type="entry name" value="DNA/RNA_pol_sf"/>
</dbReference>
<keyword evidence="6" id="KW-0378">Hydrolase</keyword>
<evidence type="ECO:0000256" key="4">
    <source>
        <dbReference type="ARBA" id="ARBA00022722"/>
    </source>
</evidence>
<feature type="domain" description="Reverse transcriptase" evidence="8">
    <location>
        <begin position="102"/>
        <end position="280"/>
    </location>
</feature>
<dbReference type="GO" id="GO:0004519">
    <property type="term" value="F:endonuclease activity"/>
    <property type="evidence" value="ECO:0007669"/>
    <property type="project" value="UniProtKB-KW"/>
</dbReference>
<dbReference type="GO" id="GO:0006508">
    <property type="term" value="P:proteolysis"/>
    <property type="evidence" value="ECO:0007669"/>
    <property type="project" value="UniProtKB-KW"/>
</dbReference>
<dbReference type="InterPro" id="IPR043128">
    <property type="entry name" value="Rev_trsase/Diguanyl_cyclase"/>
</dbReference>
<dbReference type="Gene3D" id="2.40.70.10">
    <property type="entry name" value="Acid Proteases"/>
    <property type="match status" value="1"/>
</dbReference>
<reference evidence="9 10" key="1">
    <citation type="journal article" date="2018" name="PLoS Genet.">
        <title>Population sequencing reveals clonal diversity and ancestral inbreeding in the grapevine cultivar Chardonnay.</title>
        <authorList>
            <person name="Roach M.J."/>
            <person name="Johnson D.L."/>
            <person name="Bohlmann J."/>
            <person name="van Vuuren H.J."/>
            <person name="Jones S.J."/>
            <person name="Pretorius I.S."/>
            <person name="Schmidt S.A."/>
            <person name="Borneman A.R."/>
        </authorList>
    </citation>
    <scope>NUCLEOTIDE SEQUENCE [LARGE SCALE GENOMIC DNA]</scope>
    <source>
        <strain evidence="10">cv. Chardonnay</strain>
        <tissue evidence="9">Leaf</tissue>
    </source>
</reference>
<dbReference type="PANTHER" id="PTHR24559:SF444">
    <property type="entry name" value="REVERSE TRANSCRIPTASE DOMAIN-CONTAINING PROTEIN"/>
    <property type="match status" value="1"/>
</dbReference>
<keyword evidence="1" id="KW-0645">Protease</keyword>
<dbReference type="Pfam" id="PF00078">
    <property type="entry name" value="RVT_1"/>
    <property type="match status" value="1"/>
</dbReference>
<dbReference type="PROSITE" id="PS50878">
    <property type="entry name" value="RT_POL"/>
    <property type="match status" value="1"/>
</dbReference>
<keyword evidence="2" id="KW-0808">Transferase</keyword>
<evidence type="ECO:0000256" key="1">
    <source>
        <dbReference type="ARBA" id="ARBA00022670"/>
    </source>
</evidence>
<evidence type="ECO:0000313" key="9">
    <source>
        <dbReference type="EMBL" id="RVW78174.1"/>
    </source>
</evidence>
<dbReference type="FunFam" id="3.10.10.10:FF:000007">
    <property type="entry name" value="Retrovirus-related Pol polyprotein from transposon 17.6-like Protein"/>
    <property type="match status" value="1"/>
</dbReference>
<evidence type="ECO:0000256" key="7">
    <source>
        <dbReference type="ARBA" id="ARBA00022918"/>
    </source>
</evidence>
<dbReference type="InterPro" id="IPR000477">
    <property type="entry name" value="RT_dom"/>
</dbReference>
<keyword evidence="7" id="KW-0695">RNA-directed DNA polymerase</keyword>
<dbReference type="CDD" id="cd01647">
    <property type="entry name" value="RT_LTR"/>
    <property type="match status" value="1"/>
</dbReference>
<gene>
    <name evidence="9" type="primary">pol_221</name>
    <name evidence="9" type="ORF">CK203_058438</name>
</gene>